<feature type="coiled-coil region" evidence="1">
    <location>
        <begin position="541"/>
        <end position="568"/>
    </location>
</feature>
<protein>
    <submittedName>
        <fullName evidence="2">Uncharacterized protein</fullName>
    </submittedName>
</protein>
<dbReference type="AlphaFoldDB" id="A0A699JNI1"/>
<comment type="caution">
    <text evidence="2">The sequence shown here is derived from an EMBL/GenBank/DDBJ whole genome shotgun (WGS) entry which is preliminary data.</text>
</comment>
<dbReference type="EMBL" id="BKCJ010426264">
    <property type="protein sequence ID" value="GFA45073.1"/>
    <property type="molecule type" value="Genomic_DNA"/>
</dbReference>
<evidence type="ECO:0000256" key="1">
    <source>
        <dbReference type="SAM" id="Coils"/>
    </source>
</evidence>
<sequence>MSSLFADTQNVVAILEKSDAAEVRRSDDVTRLQTLVDRKKIVISEDVIHEILQLDDAEGVSLSAKRTSWNEFSTTMASVVICLSTGQSFNFSKYIFDSLVHNVDSSSKFYMYPRFIQLIIQNQISDLSTHTTSYISLDLTQKVFVNMRRVRKGFSGIETPLFEGMITAREVTEDKIAEEQVQADDAIAAAIAEDVAEDVANEAIPSTPTPLILPSPPSHDIPSTTQKLEIIKMKARVKRLEKANKVKSSKLRRLKKVRTSQRVVSSNDIEDVFNHGRMINDLDKDEGIELVVDQVKDADIAKTEGRHAANQAIKQAEIYHLDLDHPSKVLKVVTATTSQVSAASATISAAKPSIPAAAPTGVTAYIRRRKRVIIRDPEEEFSSKTPAKTPKLKDKGKGILIETPKPMKKKDQIELDAEYARKLHEEINKDHEEINKDIDWDAAIDHVKQKSKENPQYIKQYQVMKKRPQTKSEARKNMMIYLKNTAGYKLDFFKGMSYDEICLIFQARFDANMRFLFNSREEMEEEDQEVLKSINETPAQKAAKRRKLNEEAQEAKDLKKHLEVVNDKDDDVFIEATPLARKVPIVDYHIVLIDNKPRFKIIKADETYQLYISFITLLKNFDREDLENLWRIVKEIFSTLKPSNFSDEYLLTTLKTMFEKPDRQDVV</sequence>
<reference evidence="2" key="1">
    <citation type="journal article" date="2019" name="Sci. Rep.">
        <title>Draft genome of Tanacetum cinerariifolium, the natural source of mosquito coil.</title>
        <authorList>
            <person name="Yamashiro T."/>
            <person name="Shiraishi A."/>
            <person name="Satake H."/>
            <person name="Nakayama K."/>
        </authorList>
    </citation>
    <scope>NUCLEOTIDE SEQUENCE</scope>
</reference>
<gene>
    <name evidence="2" type="ORF">Tci_617045</name>
</gene>
<accession>A0A699JNI1</accession>
<evidence type="ECO:0000313" key="2">
    <source>
        <dbReference type="EMBL" id="GFA45073.1"/>
    </source>
</evidence>
<name>A0A699JNI1_TANCI</name>
<organism evidence="2">
    <name type="scientific">Tanacetum cinerariifolium</name>
    <name type="common">Dalmatian daisy</name>
    <name type="synonym">Chrysanthemum cinerariifolium</name>
    <dbReference type="NCBI Taxonomy" id="118510"/>
    <lineage>
        <taxon>Eukaryota</taxon>
        <taxon>Viridiplantae</taxon>
        <taxon>Streptophyta</taxon>
        <taxon>Embryophyta</taxon>
        <taxon>Tracheophyta</taxon>
        <taxon>Spermatophyta</taxon>
        <taxon>Magnoliopsida</taxon>
        <taxon>eudicotyledons</taxon>
        <taxon>Gunneridae</taxon>
        <taxon>Pentapetalae</taxon>
        <taxon>asterids</taxon>
        <taxon>campanulids</taxon>
        <taxon>Asterales</taxon>
        <taxon>Asteraceae</taxon>
        <taxon>Asteroideae</taxon>
        <taxon>Anthemideae</taxon>
        <taxon>Anthemidinae</taxon>
        <taxon>Tanacetum</taxon>
    </lineage>
</organism>
<proteinExistence type="predicted"/>
<keyword evidence="1" id="KW-0175">Coiled coil</keyword>